<evidence type="ECO:0000313" key="1">
    <source>
        <dbReference type="EMBL" id="UWZ37508.1"/>
    </source>
</evidence>
<evidence type="ECO:0008006" key="3">
    <source>
        <dbReference type="Google" id="ProtNLM"/>
    </source>
</evidence>
<dbReference type="EMBL" id="CP073721">
    <property type="protein sequence ID" value="UWZ37508.1"/>
    <property type="molecule type" value="Genomic_DNA"/>
</dbReference>
<reference evidence="1" key="1">
    <citation type="submission" date="2021-04" db="EMBL/GenBank/DDBJ databases">
        <title>Biosynthetic gene clusters of Dactylosporangioum roseum.</title>
        <authorList>
            <person name="Hartkoorn R.C."/>
            <person name="Beaudoing E."/>
            <person name="Hot D."/>
            <person name="Moureu S."/>
        </authorList>
    </citation>
    <scope>NUCLEOTIDE SEQUENCE</scope>
    <source>
        <strain evidence="1">NRRL B-16295</strain>
    </source>
</reference>
<dbReference type="RefSeq" id="WP_260726865.1">
    <property type="nucleotide sequence ID" value="NZ_BAAABS010000070.1"/>
</dbReference>
<dbReference type="SUPFAM" id="SSF46955">
    <property type="entry name" value="Putative DNA-binding domain"/>
    <property type="match status" value="1"/>
</dbReference>
<sequence>MWTYDLEADVTAAQAARALGISRQVVAMWKANGKIKPVRRKGRSPLYRFGDVIDANADALSSGHSHRSPRPVAA</sequence>
<dbReference type="Proteomes" id="UP001058271">
    <property type="component" value="Chromosome"/>
</dbReference>
<evidence type="ECO:0000313" key="2">
    <source>
        <dbReference type="Proteomes" id="UP001058271"/>
    </source>
</evidence>
<name>A0ABY5Z617_9ACTN</name>
<accession>A0ABY5Z617</accession>
<dbReference type="InterPro" id="IPR009061">
    <property type="entry name" value="DNA-bd_dom_put_sf"/>
</dbReference>
<organism evidence="1 2">
    <name type="scientific">Dactylosporangium roseum</name>
    <dbReference type="NCBI Taxonomy" id="47989"/>
    <lineage>
        <taxon>Bacteria</taxon>
        <taxon>Bacillati</taxon>
        <taxon>Actinomycetota</taxon>
        <taxon>Actinomycetes</taxon>
        <taxon>Micromonosporales</taxon>
        <taxon>Micromonosporaceae</taxon>
        <taxon>Dactylosporangium</taxon>
    </lineage>
</organism>
<protein>
    <recommendedName>
        <fullName evidence="3">Helix-turn-helix domain-containing protein</fullName>
    </recommendedName>
</protein>
<keyword evidence="2" id="KW-1185">Reference proteome</keyword>
<gene>
    <name evidence="1" type="ORF">Drose_04285</name>
</gene>
<dbReference type="Gene3D" id="1.10.1660.10">
    <property type="match status" value="1"/>
</dbReference>
<proteinExistence type="predicted"/>